<evidence type="ECO:0000256" key="4">
    <source>
        <dbReference type="SAM" id="MobiDB-lite"/>
    </source>
</evidence>
<dbReference type="PROSITE" id="PS00678">
    <property type="entry name" value="WD_REPEATS_1"/>
    <property type="match status" value="1"/>
</dbReference>
<feature type="compositionally biased region" description="Basic and acidic residues" evidence="4">
    <location>
        <begin position="151"/>
        <end position="168"/>
    </location>
</feature>
<feature type="repeat" description="WD" evidence="3">
    <location>
        <begin position="417"/>
        <end position="456"/>
    </location>
</feature>
<feature type="compositionally biased region" description="Polar residues" evidence="4">
    <location>
        <begin position="59"/>
        <end position="70"/>
    </location>
</feature>
<feature type="region of interest" description="Disordered" evidence="4">
    <location>
        <begin position="18"/>
        <end position="73"/>
    </location>
</feature>
<dbReference type="InterPro" id="IPR015943">
    <property type="entry name" value="WD40/YVTN_repeat-like_dom_sf"/>
</dbReference>
<evidence type="ECO:0000313" key="6">
    <source>
        <dbReference type="Proteomes" id="UP001161017"/>
    </source>
</evidence>
<dbReference type="Proteomes" id="UP001161017">
    <property type="component" value="Unassembled WGS sequence"/>
</dbReference>
<dbReference type="InterPro" id="IPR001680">
    <property type="entry name" value="WD40_rpt"/>
</dbReference>
<evidence type="ECO:0000256" key="2">
    <source>
        <dbReference type="ARBA" id="ARBA00022737"/>
    </source>
</evidence>
<keyword evidence="1 3" id="KW-0853">WD repeat</keyword>
<dbReference type="PROSITE" id="PS50082">
    <property type="entry name" value="WD_REPEATS_2"/>
    <property type="match status" value="4"/>
</dbReference>
<dbReference type="InterPro" id="IPR019775">
    <property type="entry name" value="WD40_repeat_CS"/>
</dbReference>
<evidence type="ECO:0008006" key="7">
    <source>
        <dbReference type="Google" id="ProtNLM"/>
    </source>
</evidence>
<dbReference type="SMART" id="SM00320">
    <property type="entry name" value="WD40"/>
    <property type="match status" value="6"/>
</dbReference>
<proteinExistence type="predicted"/>
<evidence type="ECO:0000313" key="5">
    <source>
        <dbReference type="EMBL" id="MDI1486798.1"/>
    </source>
</evidence>
<keyword evidence="2" id="KW-0677">Repeat</keyword>
<feature type="repeat" description="WD" evidence="3">
    <location>
        <begin position="562"/>
        <end position="601"/>
    </location>
</feature>
<reference evidence="5" key="1">
    <citation type="journal article" date="2023" name="Genome Biol. Evol.">
        <title>First Whole Genome Sequence and Flow Cytometry Genome Size Data for the Lichen-Forming Fungus Ramalina farinacea (Ascomycota).</title>
        <authorList>
            <person name="Llewellyn T."/>
            <person name="Mian S."/>
            <person name="Hill R."/>
            <person name="Leitch I.J."/>
            <person name="Gaya E."/>
        </authorList>
    </citation>
    <scope>NUCLEOTIDE SEQUENCE</scope>
    <source>
        <strain evidence="5">LIQ254RAFAR</strain>
    </source>
</reference>
<accession>A0AA43TSN4</accession>
<dbReference type="CDD" id="cd00200">
    <property type="entry name" value="WD40"/>
    <property type="match status" value="1"/>
</dbReference>
<dbReference type="SUPFAM" id="SSF50978">
    <property type="entry name" value="WD40 repeat-like"/>
    <property type="match status" value="1"/>
</dbReference>
<name>A0AA43TSN4_9LECA</name>
<dbReference type="Gene3D" id="2.130.10.10">
    <property type="entry name" value="YVTN repeat-like/Quinoprotein amine dehydrogenase"/>
    <property type="match status" value="2"/>
</dbReference>
<dbReference type="AlphaFoldDB" id="A0AA43TSN4"/>
<dbReference type="PANTHER" id="PTHR19848:SF8">
    <property type="entry name" value="F-BOX AND WD REPEAT DOMAIN CONTAINING 7"/>
    <property type="match status" value="1"/>
</dbReference>
<dbReference type="InterPro" id="IPR036047">
    <property type="entry name" value="F-box-like_dom_sf"/>
</dbReference>
<feature type="region of interest" description="Disordered" evidence="4">
    <location>
        <begin position="214"/>
        <end position="245"/>
    </location>
</feature>
<dbReference type="SUPFAM" id="SSF81383">
    <property type="entry name" value="F-box domain"/>
    <property type="match status" value="1"/>
</dbReference>
<keyword evidence="6" id="KW-1185">Reference proteome</keyword>
<dbReference type="InterPro" id="IPR036322">
    <property type="entry name" value="WD40_repeat_dom_sf"/>
</dbReference>
<feature type="repeat" description="WD" evidence="3">
    <location>
        <begin position="602"/>
        <end position="641"/>
    </location>
</feature>
<dbReference type="PROSITE" id="PS50294">
    <property type="entry name" value="WD_REPEATS_REGION"/>
    <property type="match status" value="3"/>
</dbReference>
<feature type="region of interest" description="Disordered" evidence="4">
    <location>
        <begin position="88"/>
        <end position="200"/>
    </location>
</feature>
<comment type="caution">
    <text evidence="5">The sequence shown here is derived from an EMBL/GenBank/DDBJ whole genome shotgun (WGS) entry which is preliminary data.</text>
</comment>
<gene>
    <name evidence="5" type="ORF">OHK93_006060</name>
</gene>
<dbReference type="InterPro" id="IPR020472">
    <property type="entry name" value="WD40_PAC1"/>
</dbReference>
<dbReference type="EMBL" id="JAPUFD010000004">
    <property type="protein sequence ID" value="MDI1486798.1"/>
    <property type="molecule type" value="Genomic_DNA"/>
</dbReference>
<organism evidence="5 6">
    <name type="scientific">Ramalina farinacea</name>
    <dbReference type="NCBI Taxonomy" id="258253"/>
    <lineage>
        <taxon>Eukaryota</taxon>
        <taxon>Fungi</taxon>
        <taxon>Dikarya</taxon>
        <taxon>Ascomycota</taxon>
        <taxon>Pezizomycotina</taxon>
        <taxon>Lecanoromycetes</taxon>
        <taxon>OSLEUM clade</taxon>
        <taxon>Lecanoromycetidae</taxon>
        <taxon>Lecanorales</taxon>
        <taxon>Lecanorineae</taxon>
        <taxon>Ramalinaceae</taxon>
        <taxon>Ramalina</taxon>
    </lineage>
</organism>
<dbReference type="Pfam" id="PF00400">
    <property type="entry name" value="WD40"/>
    <property type="match status" value="5"/>
</dbReference>
<dbReference type="PANTHER" id="PTHR19848">
    <property type="entry name" value="WD40 REPEAT PROTEIN"/>
    <property type="match status" value="1"/>
</dbReference>
<evidence type="ECO:0000256" key="1">
    <source>
        <dbReference type="ARBA" id="ARBA00022574"/>
    </source>
</evidence>
<feature type="repeat" description="WD" evidence="3">
    <location>
        <begin position="684"/>
        <end position="725"/>
    </location>
</feature>
<evidence type="ECO:0000256" key="3">
    <source>
        <dbReference type="PROSITE-ProRule" id="PRU00221"/>
    </source>
</evidence>
<protein>
    <recommendedName>
        <fullName evidence="7">WD40 repeat-like protein</fullName>
    </recommendedName>
</protein>
<dbReference type="PRINTS" id="PR00320">
    <property type="entry name" value="GPROTEINBRPT"/>
</dbReference>
<feature type="compositionally biased region" description="Polar residues" evidence="4">
    <location>
        <begin position="108"/>
        <end position="124"/>
    </location>
</feature>
<sequence>MPHSHSFSSASFLTRRWRSRTDENCAGPKGKEVPATSHELFLENEGLIAPAEELRPRSKSSMTSSVTAKPTTRPLLFGDQRFVLNKDPSLDSFHCDDTAPEPPRPSFSGLSRANTLVTSSTGHTGRSRKRSLLSFARPTPPTPHHSTVEPSAKENFHVRKGSSHERSQKPSTSHRWGRGPTQAQEPLETPDTSALWTKLDTPLRPSASTRWIRGFTNKSSKHTNRPSFSTLDQPPPAYNEILESSSPYLDGHLPAPIPQFGEIPGFGYASARPSLDPSSGAAARAAAAAQNEIMENMRRLRMSETKLERDSESGIGIDGADDSTGPSVAVVRQDAKSVMNAELVCRTWLAVAGSRHTWKQVFQGEYREPLNNISNLSNNSDSSKEAPTRMPDWKGKWRARKVLDRRWQDQHAAAIYLEGHTDSVYCVQFDKDRIVTGSRDRTVRIWSMHTYKCLKVLGIPSRTMHQLQTLPIEEDAFLPRPFSVSIHDQHDTFTLLNDLPFHHTGSILCLQYDSTTMVTGSSDNALILWTLLPANGLSSLPSSASRLVGPTINCNYRPTTRLLGHSAGVLDVCLDPTRILSCSKDATIILWDRLSGTLIRRLTGHRGPVNAIQLRCDLAVSASGDGVAKLWNLASGLCVKEFPSRNRGMACVEFSLDGRTVLAGGNDHVIYQFDTSTGELVREMKGHSDLVRSLHLDPLGGRVVSGSYDTSVRAFDVNTGECVVAFTKWTASWILSAKADYRRIVATSQDSRVVVMDFGVGVRDVGCLEE</sequence>